<gene>
    <name evidence="1" type="ORF">BHM03_00005514</name>
</gene>
<evidence type="ECO:0000313" key="1">
    <source>
        <dbReference type="EMBL" id="RZR71501.1"/>
    </source>
</evidence>
<accession>A0A444DRV1</accession>
<sequence length="121" mass="13297">MSPRSFSPPGETFRLLGRESPVGGDGAVKGGILLSSSSPLLLLSSFPLLLLVLFFSLNRPLTAEIHCRWSISPSINRRRPKSTTDDRFWRYHLVAGGPHTDNLADRYVPPVLGGTNRNCIP</sequence>
<dbReference type="AlphaFoldDB" id="A0A444DRV1"/>
<protein>
    <submittedName>
        <fullName evidence="1">Uncharacterized protein</fullName>
    </submittedName>
</protein>
<proteinExistence type="predicted"/>
<reference evidence="1" key="1">
    <citation type="journal article" date="2018" name="Data Brief">
        <title>Genome sequence data from 17 accessions of Ensete ventricosum, a staple food crop for millions in Ethiopia.</title>
        <authorList>
            <person name="Yemataw Z."/>
            <person name="Muzemil S."/>
            <person name="Ambachew D."/>
            <person name="Tripathi L."/>
            <person name="Tesfaye K."/>
            <person name="Chala A."/>
            <person name="Farbos A."/>
            <person name="O'Neill P."/>
            <person name="Moore K."/>
            <person name="Grant M."/>
            <person name="Studholme D.J."/>
        </authorList>
    </citation>
    <scope>NUCLEOTIDE SEQUENCE [LARGE SCALE GENOMIC DNA]</scope>
    <source>
        <tissue evidence="1">Leaf</tissue>
    </source>
</reference>
<dbReference type="EMBL" id="KV875543">
    <property type="protein sequence ID" value="RZR71501.1"/>
    <property type="molecule type" value="Genomic_DNA"/>
</dbReference>
<organism evidence="1">
    <name type="scientific">Ensete ventricosum</name>
    <name type="common">Abyssinian banana</name>
    <name type="synonym">Musa ensete</name>
    <dbReference type="NCBI Taxonomy" id="4639"/>
    <lineage>
        <taxon>Eukaryota</taxon>
        <taxon>Viridiplantae</taxon>
        <taxon>Streptophyta</taxon>
        <taxon>Embryophyta</taxon>
        <taxon>Tracheophyta</taxon>
        <taxon>Spermatophyta</taxon>
        <taxon>Magnoliopsida</taxon>
        <taxon>Liliopsida</taxon>
        <taxon>Zingiberales</taxon>
        <taxon>Musaceae</taxon>
        <taxon>Ensete</taxon>
    </lineage>
</organism>
<dbReference type="Proteomes" id="UP000290560">
    <property type="component" value="Unassembled WGS sequence"/>
</dbReference>
<name>A0A444DRV1_ENSVE</name>